<feature type="compositionally biased region" description="Basic and acidic residues" evidence="9">
    <location>
        <begin position="758"/>
        <end position="768"/>
    </location>
</feature>
<dbReference type="Proteomes" id="UP000282582">
    <property type="component" value="Unassembled WGS sequence"/>
</dbReference>
<sequence>MPFITFAVTYLLGGLTFLPLLLLTLLTPAWFLLPEGKRSCRDGIDQLVTEEEREETERLLKAQDEKYTNTAEAAISGTFAVLRSYHFPAAAAALNTKGNAGAAGSTRNGANDGSTEASSESVYQSMYRSVFDRSRNGNAASSVLENVHEDTDSEGDDRSAKKKTVSASVFYMVLRHGHLMLYDSAAQLEVRHVISLAHHSITLSEGEGLDGDGDEVIKDADLFIKRTAIVLSPTHAPNVQHQVSGARPKPFFLFSSNCSEKEDFYHALLSTRDPPPVPQLLLPEEVIKLQSTLHSSSLTGETRAFNALLGRIFLGIHRTTFLETLIRTKIERKIARVQKPAFIASLDVTSISLGNAAPILSNPKLADINIAGDMTLAFDVRYSGGIRVVIAAVAKIDLGSRFKTRTRLSGRMLLRVKAPPSNRIWFCFENMPEMEIKVEPIVSTRQITYAFILRAIEDRIRSVVGETLVKPNWDDIPFYDTSCQSVRGGIWADEGSGAIEAESILAKTGQLGSRRSSSSIMGLAANGEKTMSMPVIPSTTTASPGNQLDVAQSNEDLATAGTSSVSPLDSASLKRRSAASLPIQASEPGSEPSKPLRSPSFTSPSPSSPSVAVDGATGMPVRTNDPSLQPKKWRSRASLAAQPSRREALEAVREMRDRVLPTNPTSTTPEETLGTEGDEGPDDMSQSHNLQSAARSEGSSAGDQWAKTTMPHRVDSDQSSTASAQSASQRRQEQRKTILAATAARNWSWNAINNARSRQIERQTEREQQQAASLQASKEDDGRRSSDSSSTSIHHHSKAQVHQQPMGRGQPLPPPGMPLPGPEKPRTLWSTATGSLGNFTGGSAVKRKPVLPPRPSVLIEKQNLVDRPDNKKSSESVSSNALSPTASVQAKDAPIDSRPHSGDFGPWNENSGPQRSVDDDPDVMLNEGSNPEHGLDGEDIKYEIPGSEAKHDSIKDAGASMGLQSAKSMGQAPPPLPARKTTPWESQSASSGKIVSQSHENILRDSADTSDLTVSSPVTKKDAHVHCSS</sequence>
<keyword evidence="6" id="KW-0445">Lipid transport</keyword>
<keyword evidence="5" id="KW-1133">Transmembrane helix</keyword>
<feature type="compositionally biased region" description="Polar residues" evidence="9">
    <location>
        <begin position="684"/>
        <end position="702"/>
    </location>
</feature>
<evidence type="ECO:0000313" key="12">
    <source>
        <dbReference type="Proteomes" id="UP000282582"/>
    </source>
</evidence>
<dbReference type="Pfam" id="PF15413">
    <property type="entry name" value="PH_11"/>
    <property type="match status" value="1"/>
</dbReference>
<feature type="compositionally biased region" description="Polar residues" evidence="9">
    <location>
        <begin position="828"/>
        <end position="838"/>
    </location>
</feature>
<dbReference type="GO" id="GO:0005789">
    <property type="term" value="C:endoplasmic reticulum membrane"/>
    <property type="evidence" value="ECO:0007669"/>
    <property type="project" value="UniProtKB-SubCell"/>
</dbReference>
<feature type="compositionally biased region" description="Polar residues" evidence="9">
    <location>
        <begin position="875"/>
        <end position="888"/>
    </location>
</feature>
<dbReference type="PANTHER" id="PTHR13466">
    <property type="entry name" value="TEX2 PROTEIN-RELATED"/>
    <property type="match status" value="1"/>
</dbReference>
<feature type="compositionally biased region" description="Pro residues" evidence="9">
    <location>
        <begin position="811"/>
        <end position="822"/>
    </location>
</feature>
<evidence type="ECO:0000256" key="8">
    <source>
        <dbReference type="ARBA" id="ARBA00023136"/>
    </source>
</evidence>
<feature type="region of interest" description="Disordered" evidence="9">
    <location>
        <begin position="558"/>
        <end position="1029"/>
    </location>
</feature>
<dbReference type="GO" id="GO:1990456">
    <property type="term" value="P:mitochondrion-endoplasmic reticulum membrane tethering"/>
    <property type="evidence" value="ECO:0007669"/>
    <property type="project" value="TreeGrafter"/>
</dbReference>
<keyword evidence="2" id="KW-0813">Transport</keyword>
<feature type="compositionally biased region" description="Low complexity" evidence="9">
    <location>
        <begin position="718"/>
        <end position="729"/>
    </location>
</feature>
<dbReference type="CDD" id="cd21675">
    <property type="entry name" value="SMP_TEX2"/>
    <property type="match status" value="1"/>
</dbReference>
<feature type="compositionally biased region" description="Basic and acidic residues" evidence="9">
    <location>
        <begin position="933"/>
        <end position="955"/>
    </location>
</feature>
<feature type="compositionally biased region" description="Low complexity" evidence="9">
    <location>
        <begin position="661"/>
        <end position="672"/>
    </location>
</feature>
<evidence type="ECO:0000256" key="4">
    <source>
        <dbReference type="ARBA" id="ARBA00022824"/>
    </source>
</evidence>
<feature type="compositionally biased region" description="Polar residues" evidence="9">
    <location>
        <begin position="983"/>
        <end position="1000"/>
    </location>
</feature>
<evidence type="ECO:0000313" key="11">
    <source>
        <dbReference type="EMBL" id="RMX96602.1"/>
    </source>
</evidence>
<dbReference type="AlphaFoldDB" id="A0A3M6Y0U8"/>
<evidence type="ECO:0000256" key="1">
    <source>
        <dbReference type="ARBA" id="ARBA00004586"/>
    </source>
</evidence>
<feature type="compositionally biased region" description="Basic and acidic residues" evidence="9">
    <location>
        <begin position="644"/>
        <end position="659"/>
    </location>
</feature>
<accession>A0A3M6Y0U8</accession>
<comment type="caution">
    <text evidence="11">The sequence shown here is derived from an EMBL/GenBank/DDBJ whole genome shotgun (WGS) entry which is preliminary data.</text>
</comment>
<keyword evidence="3" id="KW-0812">Transmembrane</keyword>
<evidence type="ECO:0000256" key="6">
    <source>
        <dbReference type="ARBA" id="ARBA00023055"/>
    </source>
</evidence>
<dbReference type="InterPro" id="IPR031468">
    <property type="entry name" value="SMP_LBD"/>
</dbReference>
<dbReference type="EMBL" id="QWIK01001206">
    <property type="protein sequence ID" value="RMX96602.1"/>
    <property type="molecule type" value="Genomic_DNA"/>
</dbReference>
<dbReference type="VEuPathDB" id="FungiDB:BTJ68_07249"/>
<evidence type="ECO:0000256" key="7">
    <source>
        <dbReference type="ARBA" id="ARBA00023121"/>
    </source>
</evidence>
<keyword evidence="7" id="KW-0446">Lipid-binding</keyword>
<keyword evidence="4" id="KW-0256">Endoplasmic reticulum</keyword>
<evidence type="ECO:0000256" key="9">
    <source>
        <dbReference type="SAM" id="MobiDB-lite"/>
    </source>
</evidence>
<reference evidence="11 12" key="1">
    <citation type="journal article" date="2018" name="BMC Genomics">
        <title>Genomic evidence for intraspecific hybridization in a clonal and extremely halotolerant yeast.</title>
        <authorList>
            <person name="Gostincar C."/>
            <person name="Stajich J.E."/>
            <person name="Zupancic J."/>
            <person name="Zalar P."/>
            <person name="Gunde-Cimerman N."/>
        </authorList>
    </citation>
    <scope>NUCLEOTIDE SEQUENCE [LARGE SCALE GENOMIC DNA]</scope>
    <source>
        <strain evidence="11 12">EXF-6654</strain>
    </source>
</reference>
<dbReference type="GO" id="GO:0015914">
    <property type="term" value="P:phospholipid transport"/>
    <property type="evidence" value="ECO:0007669"/>
    <property type="project" value="TreeGrafter"/>
</dbReference>
<feature type="compositionally biased region" description="Basic and acidic residues" evidence="9">
    <location>
        <begin position="777"/>
        <end position="786"/>
    </location>
</feature>
<feature type="domain" description="SMP-LTD" evidence="10">
    <location>
        <begin position="298"/>
        <end position="479"/>
    </location>
</feature>
<feature type="compositionally biased region" description="Basic and acidic residues" evidence="9">
    <location>
        <begin position="1019"/>
        <end position="1029"/>
    </location>
</feature>
<proteinExistence type="predicted"/>
<protein>
    <recommendedName>
        <fullName evidence="10">SMP-LTD domain-containing protein</fullName>
    </recommendedName>
</protein>
<feature type="compositionally biased region" description="Polar residues" evidence="9">
    <location>
        <begin position="105"/>
        <end position="120"/>
    </location>
</feature>
<comment type="subcellular location">
    <subcellularLocation>
        <location evidence="1">Endoplasmic reticulum membrane</location>
    </subcellularLocation>
</comment>
<evidence type="ECO:0000256" key="2">
    <source>
        <dbReference type="ARBA" id="ARBA00022448"/>
    </source>
</evidence>
<feature type="compositionally biased region" description="Polar residues" evidence="9">
    <location>
        <begin position="745"/>
        <end position="757"/>
    </location>
</feature>
<feature type="compositionally biased region" description="Basic and acidic residues" evidence="9">
    <location>
        <begin position="863"/>
        <end position="874"/>
    </location>
</feature>
<evidence type="ECO:0000259" key="10">
    <source>
        <dbReference type="PROSITE" id="PS51847"/>
    </source>
</evidence>
<dbReference type="GO" id="GO:0008289">
    <property type="term" value="F:lipid binding"/>
    <property type="evidence" value="ECO:0007669"/>
    <property type="project" value="UniProtKB-KW"/>
</dbReference>
<evidence type="ECO:0000256" key="5">
    <source>
        <dbReference type="ARBA" id="ARBA00022989"/>
    </source>
</evidence>
<name>A0A3M6Y0U8_HORWE</name>
<dbReference type="PANTHER" id="PTHR13466:SF19">
    <property type="entry name" value="NUCLEUS-VACUOLE JUNCTION PROTEIN 2"/>
    <property type="match status" value="1"/>
</dbReference>
<evidence type="ECO:0000256" key="3">
    <source>
        <dbReference type="ARBA" id="ARBA00022692"/>
    </source>
</evidence>
<dbReference type="PROSITE" id="PS51847">
    <property type="entry name" value="SMP"/>
    <property type="match status" value="1"/>
</dbReference>
<gene>
    <name evidence="11" type="ORF">D0868_11091</name>
</gene>
<keyword evidence="8" id="KW-0472">Membrane</keyword>
<feature type="region of interest" description="Disordered" evidence="9">
    <location>
        <begin position="99"/>
        <end position="120"/>
    </location>
</feature>
<feature type="compositionally biased region" description="Low complexity" evidence="9">
    <location>
        <begin position="598"/>
        <end position="610"/>
    </location>
</feature>
<feature type="compositionally biased region" description="Polar residues" evidence="9">
    <location>
        <begin position="558"/>
        <end position="569"/>
    </location>
</feature>
<feature type="compositionally biased region" description="Polar residues" evidence="9">
    <location>
        <begin position="1009"/>
        <end position="1018"/>
    </location>
</feature>
<dbReference type="GO" id="GO:0032865">
    <property type="term" value="C:ERMES complex"/>
    <property type="evidence" value="ECO:0007669"/>
    <property type="project" value="TreeGrafter"/>
</dbReference>
<organism evidence="11 12">
    <name type="scientific">Hortaea werneckii</name>
    <name type="common">Black yeast</name>
    <name type="synonym">Cladosporium werneckii</name>
    <dbReference type="NCBI Taxonomy" id="91943"/>
    <lineage>
        <taxon>Eukaryota</taxon>
        <taxon>Fungi</taxon>
        <taxon>Dikarya</taxon>
        <taxon>Ascomycota</taxon>
        <taxon>Pezizomycotina</taxon>
        <taxon>Dothideomycetes</taxon>
        <taxon>Dothideomycetidae</taxon>
        <taxon>Mycosphaerellales</taxon>
        <taxon>Teratosphaeriaceae</taxon>
        <taxon>Hortaea</taxon>
    </lineage>
</organism>